<comment type="subcellular location">
    <subcellularLocation>
        <location evidence="11">Cell membrane</location>
        <topology evidence="11">Peripheral membrane protein</topology>
    </subcellularLocation>
    <subcellularLocation>
        <location evidence="1">Membrane</location>
    </subcellularLocation>
</comment>
<dbReference type="InterPro" id="IPR005722">
    <property type="entry name" value="ATP_synth_F1_bsu"/>
</dbReference>
<evidence type="ECO:0000256" key="7">
    <source>
        <dbReference type="ARBA" id="ARBA00023065"/>
    </source>
</evidence>
<evidence type="ECO:0000256" key="8">
    <source>
        <dbReference type="ARBA" id="ARBA00023136"/>
    </source>
</evidence>
<feature type="domain" description="AAA+ ATPase" evidence="12">
    <location>
        <begin position="145"/>
        <end position="330"/>
    </location>
</feature>
<dbReference type="Pfam" id="PF02874">
    <property type="entry name" value="ATP-synt_ab_N"/>
    <property type="match status" value="1"/>
</dbReference>
<dbReference type="InterPro" id="IPR036121">
    <property type="entry name" value="ATPase_F1/V1/A1_a/bsu_N_sf"/>
</dbReference>
<keyword evidence="11" id="KW-1003">Cell membrane</keyword>
<keyword evidence="10 11" id="KW-0066">ATP synthesis</keyword>
<comment type="similarity">
    <text evidence="2 11">Belongs to the ATPase alpha/beta chains family.</text>
</comment>
<comment type="function">
    <text evidence="11">Produces ATP from ADP in the presence of a proton gradient across the membrane. The catalytic sites are hosted primarily by the beta subunits.</text>
</comment>
<sequence>MTTGKVVQVIGPVVDVAFDEGVEIPEINNALLVDLGNDQTLTVEVSLALGNGVVRTIAMDGTDGLQRGMEVTDTGKPIEVPVGDATLGRVFNVLGQPVDNAGAIDDSVERHPIHRAAPEYDELTTSREVLETGIKVIDLLAPYIRGGKIGLFGGAGVGKTVLIQELIHNIAQGHNGISVFTGVGERTREGNDMYHEMKESGVLKQTAMVYGQMNEPPGARMRVALTGLTMAESFRDNEGKDVLLFIDNIYRFTQAGSEVSALLGRIPSAVGYQPTLASEMGKLQERITSTKKGAVTSIQAVYVPADDYTDPAPATTFAHLDATTNLERSLTQQGIYPAVDPLASTSSALDPEVVGQDHYEVATEVQRTLQRYRELQDIIAILGMDELSDEEKITVNRARRIQFFLSQPFSVAETFTGVKGEYVPIAETVRSFKEILAGKYDDLPEDAFRNVGPIEQVVDKAKSMAQ</sequence>
<dbReference type="CDD" id="cd18110">
    <property type="entry name" value="ATP-synt_F1_beta_C"/>
    <property type="match status" value="1"/>
</dbReference>
<comment type="catalytic activity">
    <reaction evidence="11">
        <text>ATP + H2O + 4 H(+)(in) = ADP + phosphate + 5 H(+)(out)</text>
        <dbReference type="Rhea" id="RHEA:57720"/>
        <dbReference type="ChEBI" id="CHEBI:15377"/>
        <dbReference type="ChEBI" id="CHEBI:15378"/>
        <dbReference type="ChEBI" id="CHEBI:30616"/>
        <dbReference type="ChEBI" id="CHEBI:43474"/>
        <dbReference type="ChEBI" id="CHEBI:456216"/>
        <dbReference type="EC" id="7.1.2.2"/>
    </reaction>
</comment>
<feature type="binding site" evidence="11">
    <location>
        <begin position="153"/>
        <end position="160"/>
    </location>
    <ligand>
        <name>ATP</name>
        <dbReference type="ChEBI" id="CHEBI:30616"/>
    </ligand>
</feature>
<reference evidence="13 14" key="1">
    <citation type="submission" date="2020-02" db="EMBL/GenBank/DDBJ databases">
        <title>Fructobacillus sp. isolated from paper mulberry of Taiwan.</title>
        <authorList>
            <person name="Lin S.-T."/>
        </authorList>
    </citation>
    <scope>NUCLEOTIDE SEQUENCE [LARGE SCALE GENOMIC DNA]</scope>
    <source>
        <strain evidence="13 14">S1-1</strain>
    </source>
</reference>
<keyword evidence="7 11" id="KW-0406">Ion transport</keyword>
<evidence type="ECO:0000256" key="6">
    <source>
        <dbReference type="ARBA" id="ARBA00022967"/>
    </source>
</evidence>
<keyword evidence="11" id="KW-0375">Hydrogen ion transport</keyword>
<evidence type="ECO:0000259" key="12">
    <source>
        <dbReference type="SMART" id="SM00382"/>
    </source>
</evidence>
<dbReference type="HAMAP" id="MF_01347">
    <property type="entry name" value="ATP_synth_beta_bact"/>
    <property type="match status" value="1"/>
</dbReference>
<dbReference type="SUPFAM" id="SSF47917">
    <property type="entry name" value="C-terminal domain of alpha and beta subunits of F1 ATP synthase"/>
    <property type="match status" value="1"/>
</dbReference>
<evidence type="ECO:0000256" key="5">
    <source>
        <dbReference type="ARBA" id="ARBA00022840"/>
    </source>
</evidence>
<name>A0ABS5QWG5_9LACO</name>
<dbReference type="Proteomes" id="UP001519503">
    <property type="component" value="Unassembled WGS sequence"/>
</dbReference>
<dbReference type="RefSeq" id="WP_213820331.1">
    <property type="nucleotide sequence ID" value="NZ_JAAMFL010000001.1"/>
</dbReference>
<dbReference type="Gene3D" id="1.10.1140.10">
    <property type="entry name" value="Bovine Mitochondrial F1-atpase, Atp Synthase Beta Chain, Chain D, domain 3"/>
    <property type="match status" value="1"/>
</dbReference>
<evidence type="ECO:0000256" key="3">
    <source>
        <dbReference type="ARBA" id="ARBA00022448"/>
    </source>
</evidence>
<evidence type="ECO:0000256" key="10">
    <source>
        <dbReference type="ARBA" id="ARBA00023310"/>
    </source>
</evidence>
<dbReference type="SUPFAM" id="SSF50615">
    <property type="entry name" value="N-terminal domain of alpha and beta subunits of F1 ATP synthase"/>
    <property type="match status" value="1"/>
</dbReference>
<evidence type="ECO:0000313" key="13">
    <source>
        <dbReference type="EMBL" id="MBS9336905.1"/>
    </source>
</evidence>
<evidence type="ECO:0000256" key="4">
    <source>
        <dbReference type="ARBA" id="ARBA00022741"/>
    </source>
</evidence>
<dbReference type="CDD" id="cd18115">
    <property type="entry name" value="ATP-synt_F1_beta_N"/>
    <property type="match status" value="1"/>
</dbReference>
<keyword evidence="4 11" id="KW-0547">Nucleotide-binding</keyword>
<dbReference type="EMBL" id="JAAMFL010000001">
    <property type="protein sequence ID" value="MBS9336905.1"/>
    <property type="molecule type" value="Genomic_DNA"/>
</dbReference>
<dbReference type="InterPro" id="IPR027417">
    <property type="entry name" value="P-loop_NTPase"/>
</dbReference>
<gene>
    <name evidence="11 13" type="primary">atpD</name>
    <name evidence="13" type="ORF">G6R30_00255</name>
</gene>
<dbReference type="PANTHER" id="PTHR15184:SF71">
    <property type="entry name" value="ATP SYNTHASE SUBUNIT BETA, MITOCHONDRIAL"/>
    <property type="match status" value="1"/>
</dbReference>
<dbReference type="SUPFAM" id="SSF52540">
    <property type="entry name" value="P-loop containing nucleoside triphosphate hydrolases"/>
    <property type="match status" value="1"/>
</dbReference>
<keyword evidence="3 11" id="KW-0813">Transport</keyword>
<dbReference type="PANTHER" id="PTHR15184">
    <property type="entry name" value="ATP SYNTHASE"/>
    <property type="match status" value="1"/>
</dbReference>
<evidence type="ECO:0000256" key="11">
    <source>
        <dbReference type="HAMAP-Rule" id="MF_01347"/>
    </source>
</evidence>
<dbReference type="Gene3D" id="2.40.10.170">
    <property type="match status" value="1"/>
</dbReference>
<accession>A0ABS5QWG5</accession>
<dbReference type="CDD" id="cd01133">
    <property type="entry name" value="F1-ATPase_beta_CD"/>
    <property type="match status" value="1"/>
</dbReference>
<dbReference type="InterPro" id="IPR055190">
    <property type="entry name" value="ATP-synt_VA_C"/>
</dbReference>
<dbReference type="InterPro" id="IPR004100">
    <property type="entry name" value="ATPase_F1/V1/A1_a/bsu_N"/>
</dbReference>
<comment type="caution">
    <text evidence="13">The sequence shown here is derived from an EMBL/GenBank/DDBJ whole genome shotgun (WGS) entry which is preliminary data.</text>
</comment>
<dbReference type="Gene3D" id="3.40.50.300">
    <property type="entry name" value="P-loop containing nucleotide triphosphate hydrolases"/>
    <property type="match status" value="1"/>
</dbReference>
<dbReference type="Pfam" id="PF00006">
    <property type="entry name" value="ATP-synt_ab"/>
    <property type="match status" value="1"/>
</dbReference>
<evidence type="ECO:0000256" key="2">
    <source>
        <dbReference type="ARBA" id="ARBA00008936"/>
    </source>
</evidence>
<protein>
    <recommendedName>
        <fullName evidence="11">ATP synthase subunit beta</fullName>
        <ecNumber evidence="11">7.1.2.2</ecNumber>
    </recommendedName>
    <alternativeName>
        <fullName evidence="11">ATP synthase F1 sector subunit beta</fullName>
    </alternativeName>
    <alternativeName>
        <fullName evidence="11">F-ATPase subunit beta</fullName>
    </alternativeName>
</protein>
<proteinExistence type="inferred from homology"/>
<evidence type="ECO:0000256" key="1">
    <source>
        <dbReference type="ARBA" id="ARBA00004370"/>
    </source>
</evidence>
<dbReference type="Pfam" id="PF22919">
    <property type="entry name" value="ATP-synt_VA_C"/>
    <property type="match status" value="1"/>
</dbReference>
<dbReference type="InterPro" id="IPR050053">
    <property type="entry name" value="ATPase_alpha/beta_chains"/>
</dbReference>
<dbReference type="InterPro" id="IPR020003">
    <property type="entry name" value="ATPase_a/bsu_AS"/>
</dbReference>
<dbReference type="InterPro" id="IPR000194">
    <property type="entry name" value="ATPase_F1/V1/A1_a/bsu_nucl-bd"/>
</dbReference>
<keyword evidence="8 11" id="KW-0472">Membrane</keyword>
<dbReference type="NCBIfam" id="TIGR01039">
    <property type="entry name" value="atpD"/>
    <property type="match status" value="1"/>
</dbReference>
<keyword evidence="6 11" id="KW-1278">Translocase</keyword>
<keyword evidence="5 11" id="KW-0067">ATP-binding</keyword>
<keyword evidence="9 11" id="KW-0139">CF(1)</keyword>
<dbReference type="PROSITE" id="PS00152">
    <property type="entry name" value="ATPASE_ALPHA_BETA"/>
    <property type="match status" value="1"/>
</dbReference>
<organism evidence="13 14">
    <name type="scientific">Fructobacillus parabroussonetiae</name>
    <dbReference type="NCBI Taxonomy" id="2713174"/>
    <lineage>
        <taxon>Bacteria</taxon>
        <taxon>Bacillati</taxon>
        <taxon>Bacillota</taxon>
        <taxon>Bacilli</taxon>
        <taxon>Lactobacillales</taxon>
        <taxon>Lactobacillaceae</taxon>
        <taxon>Fructobacillus</taxon>
    </lineage>
</organism>
<dbReference type="InterPro" id="IPR024034">
    <property type="entry name" value="ATPase_F1/V1_b/a_C"/>
</dbReference>
<evidence type="ECO:0000313" key="14">
    <source>
        <dbReference type="Proteomes" id="UP001519503"/>
    </source>
</evidence>
<dbReference type="EC" id="7.1.2.2" evidence="11"/>
<dbReference type="SMART" id="SM00382">
    <property type="entry name" value="AAA"/>
    <property type="match status" value="1"/>
</dbReference>
<dbReference type="InterPro" id="IPR003593">
    <property type="entry name" value="AAA+_ATPase"/>
</dbReference>
<keyword evidence="14" id="KW-1185">Reference proteome</keyword>
<evidence type="ECO:0000256" key="9">
    <source>
        <dbReference type="ARBA" id="ARBA00023196"/>
    </source>
</evidence>